<dbReference type="PANTHER" id="PTHR12411">
    <property type="entry name" value="CYSTEINE PROTEASE FAMILY C1-RELATED"/>
    <property type="match status" value="1"/>
</dbReference>
<dbReference type="PROSITE" id="PS00639">
    <property type="entry name" value="THIOL_PROTEASE_HIS"/>
    <property type="match status" value="2"/>
</dbReference>
<evidence type="ECO:0000259" key="3">
    <source>
        <dbReference type="SMART" id="SM00645"/>
    </source>
</evidence>
<dbReference type="InterPro" id="IPR039417">
    <property type="entry name" value="Peptidase_C1A_papain-like"/>
</dbReference>
<feature type="domain" description="Peptidase C1A papain C-terminal" evidence="3">
    <location>
        <begin position="467"/>
        <end position="681"/>
    </location>
</feature>
<keyword evidence="2" id="KW-1133">Transmembrane helix</keyword>
<feature type="domain" description="Cathepsin propeptide inhibitor" evidence="4">
    <location>
        <begin position="61"/>
        <end position="121"/>
    </location>
</feature>
<dbReference type="EMBL" id="AP028915">
    <property type="protein sequence ID" value="BES96426.1"/>
    <property type="molecule type" value="Genomic_DNA"/>
</dbReference>
<evidence type="ECO:0000313" key="5">
    <source>
        <dbReference type="EMBL" id="BES96426.1"/>
    </source>
</evidence>
<feature type="transmembrane region" description="Helical" evidence="2">
    <location>
        <begin position="12"/>
        <end position="37"/>
    </location>
</feature>
<accession>A0ABN7AW62</accession>
<comment type="similarity">
    <text evidence="1">Belongs to the peptidase C1 family.</text>
</comment>
<dbReference type="InterPro" id="IPR013128">
    <property type="entry name" value="Peptidase_C1A"/>
</dbReference>
<dbReference type="SMART" id="SM00848">
    <property type="entry name" value="Inhibitor_I29"/>
    <property type="match status" value="2"/>
</dbReference>
<dbReference type="PRINTS" id="PR00705">
    <property type="entry name" value="PAPAIN"/>
</dbReference>
<dbReference type="Pfam" id="PF08246">
    <property type="entry name" value="Inhibitor_I29"/>
    <property type="match status" value="2"/>
</dbReference>
<dbReference type="Proteomes" id="UP001307889">
    <property type="component" value="Chromosome 7"/>
</dbReference>
<evidence type="ECO:0008006" key="7">
    <source>
        <dbReference type="Google" id="ProtNLM"/>
    </source>
</evidence>
<organism evidence="5 6">
    <name type="scientific">Nesidiocoris tenuis</name>
    <dbReference type="NCBI Taxonomy" id="355587"/>
    <lineage>
        <taxon>Eukaryota</taxon>
        <taxon>Metazoa</taxon>
        <taxon>Ecdysozoa</taxon>
        <taxon>Arthropoda</taxon>
        <taxon>Hexapoda</taxon>
        <taxon>Insecta</taxon>
        <taxon>Pterygota</taxon>
        <taxon>Neoptera</taxon>
        <taxon>Paraneoptera</taxon>
        <taxon>Hemiptera</taxon>
        <taxon>Heteroptera</taxon>
        <taxon>Panheteroptera</taxon>
        <taxon>Cimicomorpha</taxon>
        <taxon>Miridae</taxon>
        <taxon>Dicyphina</taxon>
        <taxon>Nesidiocoris</taxon>
    </lineage>
</organism>
<evidence type="ECO:0000256" key="2">
    <source>
        <dbReference type="SAM" id="Phobius"/>
    </source>
</evidence>
<evidence type="ECO:0000256" key="1">
    <source>
        <dbReference type="ARBA" id="ARBA00008455"/>
    </source>
</evidence>
<proteinExistence type="inferred from homology"/>
<feature type="domain" description="Peptidase C1A papain C-terminal" evidence="3">
    <location>
        <begin position="155"/>
        <end position="338"/>
    </location>
</feature>
<dbReference type="Pfam" id="PF00112">
    <property type="entry name" value="Peptidase_C1"/>
    <property type="match status" value="2"/>
</dbReference>
<keyword evidence="2" id="KW-0472">Membrane</keyword>
<evidence type="ECO:0000259" key="4">
    <source>
        <dbReference type="SMART" id="SM00848"/>
    </source>
</evidence>
<dbReference type="CDD" id="cd02248">
    <property type="entry name" value="Peptidase_C1A"/>
    <property type="match status" value="2"/>
</dbReference>
<dbReference type="InterPro" id="IPR038765">
    <property type="entry name" value="Papain-like_cys_pep_sf"/>
</dbReference>
<dbReference type="InterPro" id="IPR000668">
    <property type="entry name" value="Peptidase_C1A_C"/>
</dbReference>
<dbReference type="Gene3D" id="3.90.70.10">
    <property type="entry name" value="Cysteine proteinases"/>
    <property type="match status" value="3"/>
</dbReference>
<protein>
    <recommendedName>
        <fullName evidence="7">Cathepsin L</fullName>
    </recommendedName>
</protein>
<evidence type="ECO:0000313" key="6">
    <source>
        <dbReference type="Proteomes" id="UP001307889"/>
    </source>
</evidence>
<gene>
    <name evidence="5" type="ORF">NTJ_09237</name>
</gene>
<keyword evidence="6" id="KW-1185">Reference proteome</keyword>
<dbReference type="InterPro" id="IPR013201">
    <property type="entry name" value="Prot_inhib_I29"/>
</dbReference>
<reference evidence="5 6" key="1">
    <citation type="submission" date="2023-09" db="EMBL/GenBank/DDBJ databases">
        <title>Nesidiocoris tenuis whole genome shotgun sequence.</title>
        <authorList>
            <person name="Shibata T."/>
            <person name="Shimoda M."/>
            <person name="Kobayashi T."/>
            <person name="Uehara T."/>
        </authorList>
    </citation>
    <scope>NUCLEOTIDE SEQUENCE [LARGE SCALE GENOMIC DNA]</scope>
    <source>
        <strain evidence="5 6">Japan</strain>
    </source>
</reference>
<dbReference type="InterPro" id="IPR025660">
    <property type="entry name" value="Pept_his_AS"/>
</dbReference>
<name>A0ABN7AW62_9HEMI</name>
<sequence length="694" mass="78332">MALICQSKYVTFVCGLFFLTVSIIGVIYTISILIQWLSRGKGLENDSKVYLNCKSGDEEDWIAFKKEFKKEYATPEEEAQRRGIFLNNKRHIDEHNKLFDEGLKSYKLSLNHFADQTLDEIVSKRRLLKKERIDLGARTLNKDRPIQFESSGKTLPESVDWRKSGIVSPINAQQIVDCSSPEGNFGCHGGMVDWSYQYVMRAGGLMSESDYPYRAEDNVCAFNKSNVAVSITNYVEIKNGSEIALQEAIADYGPVSVSIDTGSFDWYYFTGTGIFDHPDCFAEVNHGVLVVGYGSDNGTDYWIVKNSYGYSFGDEGYIKMSRNKNNQCSIASYANFPVIGQWKRVTMQLIFLLSCILVACQCQPESGDDRLWQQFKSRHRRIYESPEAEAFRRGVFFENKRKIDEHNALYEKGLVSYKLGLKPFADKELHEITKKGSGQLIGDFSVFGAFPTKAKQSFKFEATGDKLPDHVDWREKGIVSPVKAQYSCLACWAFAATDALESQYAMKYGKHVLLSQQQFVDCSRPEGNLGCQGGMVDWAYQYMMRTGGVMLDSDYPYNVEEGVCQFDEKKIVASISNYGEIKNGSEISLQEAVAKFGPISVSIDSSLFEWNYYTTGVFDSPYCSTDVDHAVLVVGYGTENGTDYWLVKNSYGNTYGDHGYIKMARNKNNLCAIANYANFPIIDDADVSRLLPQQ</sequence>
<feature type="domain" description="Cathepsin propeptide inhibitor" evidence="4">
    <location>
        <begin position="372"/>
        <end position="432"/>
    </location>
</feature>
<keyword evidence="2" id="KW-0812">Transmembrane</keyword>
<dbReference type="SUPFAM" id="SSF54001">
    <property type="entry name" value="Cysteine proteinases"/>
    <property type="match status" value="2"/>
</dbReference>
<dbReference type="SMART" id="SM00645">
    <property type="entry name" value="Pept_C1"/>
    <property type="match status" value="2"/>
</dbReference>